<comment type="similarity">
    <text evidence="2">Belongs to the AAE transporter (TC 2.A.81) family.</text>
</comment>
<evidence type="ECO:0000256" key="7">
    <source>
        <dbReference type="ARBA" id="ARBA00023136"/>
    </source>
</evidence>
<feature type="transmembrane region" description="Helical" evidence="8">
    <location>
        <begin position="53"/>
        <end position="72"/>
    </location>
</feature>
<accession>A0A0B7GYE9</accession>
<dbReference type="AlphaFoldDB" id="A0A0B7GYE9"/>
<name>A0A0B7GYE9_TREPH</name>
<evidence type="ECO:0000313" key="10">
    <source>
        <dbReference type="EMBL" id="CEM62647.1"/>
    </source>
</evidence>
<dbReference type="GO" id="GO:0005886">
    <property type="term" value="C:plasma membrane"/>
    <property type="evidence" value="ECO:0007669"/>
    <property type="project" value="UniProtKB-SubCell"/>
</dbReference>
<evidence type="ECO:0000256" key="3">
    <source>
        <dbReference type="ARBA" id="ARBA00022448"/>
    </source>
</evidence>
<comment type="subcellular location">
    <subcellularLocation>
        <location evidence="1">Cell membrane</location>
        <topology evidence="1">Multi-pass membrane protein</topology>
    </subcellularLocation>
</comment>
<evidence type="ECO:0000256" key="2">
    <source>
        <dbReference type="ARBA" id="ARBA00009854"/>
    </source>
</evidence>
<proteinExistence type="inferred from homology"/>
<evidence type="ECO:0000256" key="6">
    <source>
        <dbReference type="ARBA" id="ARBA00022989"/>
    </source>
</evidence>
<keyword evidence="5 8" id="KW-0812">Transmembrane</keyword>
<keyword evidence="4" id="KW-1003">Cell membrane</keyword>
<dbReference type="Pfam" id="PF06826">
    <property type="entry name" value="Asp-Al_Ex"/>
    <property type="match status" value="2"/>
</dbReference>
<dbReference type="RefSeq" id="WP_024753429.1">
    <property type="nucleotide sequence ID" value="NZ_CDNC01000034.1"/>
</dbReference>
<evidence type="ECO:0000256" key="1">
    <source>
        <dbReference type="ARBA" id="ARBA00004651"/>
    </source>
</evidence>
<feature type="transmembrane region" description="Helical" evidence="8">
    <location>
        <begin position="318"/>
        <end position="341"/>
    </location>
</feature>
<dbReference type="NCBIfam" id="TIGR01625">
    <property type="entry name" value="YidE_YbjL_dupl"/>
    <property type="match status" value="2"/>
</dbReference>
<feature type="transmembrane region" description="Helical" evidence="8">
    <location>
        <begin position="138"/>
        <end position="158"/>
    </location>
</feature>
<evidence type="ECO:0000256" key="8">
    <source>
        <dbReference type="SAM" id="Phobius"/>
    </source>
</evidence>
<protein>
    <submittedName>
        <fullName evidence="10">AspT/YidE/YbjL antiporter duplication domain protein</fullName>
    </submittedName>
</protein>
<gene>
    <name evidence="10" type="ORF">TPHV1_40150</name>
</gene>
<organism evidence="10 11">
    <name type="scientific">Treponema phagedenis</name>
    <dbReference type="NCBI Taxonomy" id="162"/>
    <lineage>
        <taxon>Bacteria</taxon>
        <taxon>Pseudomonadati</taxon>
        <taxon>Spirochaetota</taxon>
        <taxon>Spirochaetia</taxon>
        <taxon>Spirochaetales</taxon>
        <taxon>Treponemataceae</taxon>
        <taxon>Treponema</taxon>
    </lineage>
</organism>
<evidence type="ECO:0000313" key="11">
    <source>
        <dbReference type="Proteomes" id="UP000042527"/>
    </source>
</evidence>
<feature type="transmembrane region" description="Helical" evidence="8">
    <location>
        <begin position="28"/>
        <end position="46"/>
    </location>
</feature>
<dbReference type="InterPro" id="IPR006512">
    <property type="entry name" value="YidE_YbjL"/>
</dbReference>
<keyword evidence="3" id="KW-0813">Transport</keyword>
<feature type="transmembrane region" description="Helical" evidence="8">
    <location>
        <begin position="291"/>
        <end position="311"/>
    </location>
</feature>
<feature type="transmembrane region" description="Helical" evidence="8">
    <location>
        <begin position="224"/>
        <end position="242"/>
    </location>
</feature>
<keyword evidence="6 8" id="KW-1133">Transmembrane helix</keyword>
<evidence type="ECO:0000256" key="5">
    <source>
        <dbReference type="ARBA" id="ARBA00022692"/>
    </source>
</evidence>
<dbReference type="EMBL" id="CDNC01000034">
    <property type="protein sequence ID" value="CEM62647.1"/>
    <property type="molecule type" value="Genomic_DNA"/>
</dbReference>
<keyword evidence="11" id="KW-1185">Reference proteome</keyword>
<feature type="domain" description="YidE/YbjL duplication" evidence="9">
    <location>
        <begin position="6"/>
        <end position="159"/>
    </location>
</feature>
<dbReference type="PANTHER" id="PTHR30445:SF3">
    <property type="entry name" value="TRANSPORT PROTEIN YIDE-RELATED"/>
    <property type="match status" value="1"/>
</dbReference>
<feature type="transmembrane region" description="Helical" evidence="8">
    <location>
        <begin position="353"/>
        <end position="373"/>
    </location>
</feature>
<feature type="transmembrane region" description="Helical" evidence="8">
    <location>
        <begin position="78"/>
        <end position="100"/>
    </location>
</feature>
<sequence length="376" mass="39313">MNELLVLFLIMSIGYVLGSINFFGIKFGASAVLITALVFGHFGFTVPAFLSKIGIVLFLAPIGLMAGPTFIANIKKNGVAFLTLSFITCLAGGIIIILAVKIFQIPIALSLGLATGAMTSTAMLGTVNSLTDSALPGIGYGIAYTFGVIGVVMTVQIIPRLLKADRDAENAKLVIPTGKSAKVKIIPENLITIERNGLFSLALAALLGILLGSIKIPIGESVKLSLGAGGGSLIAGLFLGHYGNFGRINLKVSDTSLSLIRDLGLAFFLLQSGLKAGSGFVEVISTHGVKLFFIGVLMTMVPTLICFFTSYKFFKLPLFAALGSTTGSMTSAPSLGALLTVTEDNKVSAFYAATQPTATVMMVFLPQLVNLFLPVS</sequence>
<feature type="transmembrane region" description="Helical" evidence="8">
    <location>
        <begin position="107"/>
        <end position="126"/>
    </location>
</feature>
<dbReference type="InterPro" id="IPR050144">
    <property type="entry name" value="AAE_transporter"/>
</dbReference>
<dbReference type="Proteomes" id="UP000042527">
    <property type="component" value="Unassembled WGS sequence"/>
</dbReference>
<dbReference type="PANTHER" id="PTHR30445">
    <property type="entry name" value="K(+)_H(+) ANTIPORTER SUBUNIT KHTT"/>
    <property type="match status" value="1"/>
</dbReference>
<evidence type="ECO:0000259" key="9">
    <source>
        <dbReference type="Pfam" id="PF06826"/>
    </source>
</evidence>
<feature type="transmembrane region" description="Helical" evidence="8">
    <location>
        <begin position="198"/>
        <end position="218"/>
    </location>
</feature>
<feature type="domain" description="YidE/YbjL duplication" evidence="9">
    <location>
        <begin position="201"/>
        <end position="369"/>
    </location>
</feature>
<reference evidence="11" key="1">
    <citation type="submission" date="2015-01" db="EMBL/GenBank/DDBJ databases">
        <authorList>
            <person name="Manzoor Shahid"/>
            <person name="Zubair Saima"/>
        </authorList>
    </citation>
    <scope>NUCLEOTIDE SEQUENCE [LARGE SCALE GENOMIC DNA]</scope>
    <source>
        <strain evidence="11">V1</strain>
    </source>
</reference>
<evidence type="ECO:0000256" key="4">
    <source>
        <dbReference type="ARBA" id="ARBA00022475"/>
    </source>
</evidence>
<keyword evidence="7 8" id="KW-0472">Membrane</keyword>